<evidence type="ECO:0000256" key="4">
    <source>
        <dbReference type="ARBA" id="ARBA00022741"/>
    </source>
</evidence>
<evidence type="ECO:0000256" key="6">
    <source>
        <dbReference type="ARBA" id="ARBA00023268"/>
    </source>
</evidence>
<comment type="caution">
    <text evidence="11">The sequence shown here is derived from an EMBL/GenBank/DDBJ whole genome shotgun (WGS) entry which is preliminary data.</text>
</comment>
<evidence type="ECO:0000313" key="11">
    <source>
        <dbReference type="EMBL" id="MFC4852029.1"/>
    </source>
</evidence>
<dbReference type="Proteomes" id="UP001595859">
    <property type="component" value="Unassembled WGS sequence"/>
</dbReference>
<dbReference type="Gene3D" id="3.40.50.620">
    <property type="entry name" value="HUPs"/>
    <property type="match status" value="1"/>
</dbReference>
<dbReference type="InterPro" id="IPR011611">
    <property type="entry name" value="PfkB_dom"/>
</dbReference>
<dbReference type="EC" id="2.7.7.70" evidence="1"/>
<dbReference type="InterPro" id="IPR029056">
    <property type="entry name" value="Ribokinase-like"/>
</dbReference>
<accession>A0ABV9RT20</accession>
<evidence type="ECO:0000256" key="1">
    <source>
        <dbReference type="ARBA" id="ARBA00012519"/>
    </source>
</evidence>
<dbReference type="Gene3D" id="3.40.1190.20">
    <property type="match status" value="1"/>
</dbReference>
<keyword evidence="4" id="KW-0547">Nucleotide-binding</keyword>
<proteinExistence type="predicted"/>
<evidence type="ECO:0000256" key="5">
    <source>
        <dbReference type="ARBA" id="ARBA00022840"/>
    </source>
</evidence>
<dbReference type="EMBL" id="JBHSIS010000002">
    <property type="protein sequence ID" value="MFC4852029.1"/>
    <property type="molecule type" value="Genomic_DNA"/>
</dbReference>
<dbReference type="NCBIfam" id="TIGR00125">
    <property type="entry name" value="cyt_tran_rel"/>
    <property type="match status" value="1"/>
</dbReference>
<evidence type="ECO:0000256" key="3">
    <source>
        <dbReference type="ARBA" id="ARBA00022695"/>
    </source>
</evidence>
<keyword evidence="3 11" id="KW-0548">Nucleotidyltransferase</keyword>
<dbReference type="PANTHER" id="PTHR43793:SF2">
    <property type="entry name" value="BIFUNCTIONAL PROTEIN HLDE"/>
    <property type="match status" value="1"/>
</dbReference>
<gene>
    <name evidence="11" type="primary">rfaE2</name>
    <name evidence="11" type="ORF">ACFPCV_00835</name>
</gene>
<feature type="domain" description="Carbohydrate kinase PfkB" evidence="9">
    <location>
        <begin position="3"/>
        <end position="285"/>
    </location>
</feature>
<dbReference type="PANTHER" id="PTHR43793">
    <property type="entry name" value="FAD SYNTHASE"/>
    <property type="match status" value="1"/>
</dbReference>
<evidence type="ECO:0000256" key="8">
    <source>
        <dbReference type="ARBA" id="ARBA00047428"/>
    </source>
</evidence>
<dbReference type="InterPro" id="IPR011914">
    <property type="entry name" value="RfaE_dom_II"/>
</dbReference>
<reference evidence="12" key="1">
    <citation type="journal article" date="2019" name="Int. J. Syst. Evol. Microbiol.">
        <title>The Global Catalogue of Microorganisms (GCM) 10K type strain sequencing project: providing services to taxonomists for standard genome sequencing and annotation.</title>
        <authorList>
            <consortium name="The Broad Institute Genomics Platform"/>
            <consortium name="The Broad Institute Genome Sequencing Center for Infectious Disease"/>
            <person name="Wu L."/>
            <person name="Ma J."/>
        </authorList>
    </citation>
    <scope>NUCLEOTIDE SEQUENCE [LARGE SCALE GENOMIC DNA]</scope>
    <source>
        <strain evidence="12">ZS-22-S1</strain>
    </source>
</reference>
<dbReference type="Pfam" id="PF01467">
    <property type="entry name" value="CTP_transf_like"/>
    <property type="match status" value="1"/>
</dbReference>
<dbReference type="InterPro" id="IPR014729">
    <property type="entry name" value="Rossmann-like_a/b/a_fold"/>
</dbReference>
<comment type="catalytic activity">
    <reaction evidence="8">
        <text>D-glycero-beta-D-manno-heptose 1-phosphate + ATP + H(+) = ADP-D-glycero-beta-D-manno-heptose + diphosphate</text>
        <dbReference type="Rhea" id="RHEA:27465"/>
        <dbReference type="ChEBI" id="CHEBI:15378"/>
        <dbReference type="ChEBI" id="CHEBI:30616"/>
        <dbReference type="ChEBI" id="CHEBI:33019"/>
        <dbReference type="ChEBI" id="CHEBI:59967"/>
        <dbReference type="ChEBI" id="CHEBI:61593"/>
        <dbReference type="EC" id="2.7.7.70"/>
    </reaction>
</comment>
<organism evidence="11 12">
    <name type="scientific">Actinophytocola glycyrrhizae</name>
    <dbReference type="NCBI Taxonomy" id="2044873"/>
    <lineage>
        <taxon>Bacteria</taxon>
        <taxon>Bacillati</taxon>
        <taxon>Actinomycetota</taxon>
        <taxon>Actinomycetes</taxon>
        <taxon>Pseudonocardiales</taxon>
        <taxon>Pseudonocardiaceae</taxon>
    </lineage>
</organism>
<keyword evidence="2" id="KW-0808">Transferase</keyword>
<protein>
    <recommendedName>
        <fullName evidence="1">D-glycero-beta-D-manno-heptose 1-phosphate adenylyltransferase</fullName>
        <ecNumber evidence="1">2.7.7.70</ecNumber>
    </recommendedName>
</protein>
<dbReference type="SUPFAM" id="SSF53613">
    <property type="entry name" value="Ribokinase-like"/>
    <property type="match status" value="1"/>
</dbReference>
<evidence type="ECO:0000256" key="2">
    <source>
        <dbReference type="ARBA" id="ARBA00022679"/>
    </source>
</evidence>
<dbReference type="RefSeq" id="WP_378053362.1">
    <property type="nucleotide sequence ID" value="NZ_JBHSIS010000002.1"/>
</dbReference>
<dbReference type="InterPro" id="IPR004821">
    <property type="entry name" value="Cyt_trans-like"/>
</dbReference>
<keyword evidence="5" id="KW-0067">ATP-binding</keyword>
<evidence type="ECO:0000256" key="7">
    <source>
        <dbReference type="ARBA" id="ARBA00023277"/>
    </source>
</evidence>
<dbReference type="GO" id="GO:0016779">
    <property type="term" value="F:nucleotidyltransferase activity"/>
    <property type="evidence" value="ECO:0007669"/>
    <property type="project" value="UniProtKB-KW"/>
</dbReference>
<evidence type="ECO:0000259" key="10">
    <source>
        <dbReference type="Pfam" id="PF01467"/>
    </source>
</evidence>
<sequence length="453" mass="46695">MNLVIVGDSLLDVDLVGSVHRVCPDAPALVVDEDARTPRPGGAGLAALLAARAGEPVTLVTALADDEESAVLRTQLGRIPVVAGPANTPTPVKTRVRADGHTIARIDRTRAGRPTVTADMLAALRAADAVLVSDYGRGLTGDPALRDVLAEMVGRVPVVWDPHPRGAPPVRGVTLATPNLDEALRLSGRTGDGPAAAEAAAGALRARWRADAVTVTLGGRGAMLVDSERARLIPAPPVSAADPCGAGDRFAVAVTARLMRHDTVPAAVEHAVAAAARFVADGGAAEITGGAFRPAPSEADDDLAAARELVAAVRARGGTVVATGGCFDLMHAGHIRTLTAARALGDCLIVCMNSDESVRSLKGPGRPLNGEADRAEVLRALGCVDHVVVFAEHGPERVLGDLRPDVWVKGGDYTPDTLPETGVVRGWGGEVVVVPYHDGRSTTHLARKLSETG</sequence>
<dbReference type="SUPFAM" id="SSF52374">
    <property type="entry name" value="Nucleotidylyl transferase"/>
    <property type="match status" value="1"/>
</dbReference>
<dbReference type="InterPro" id="IPR050385">
    <property type="entry name" value="Archaeal_FAD_synthase"/>
</dbReference>
<evidence type="ECO:0000259" key="9">
    <source>
        <dbReference type="Pfam" id="PF00294"/>
    </source>
</evidence>
<feature type="domain" description="Cytidyltransferase-like" evidence="10">
    <location>
        <begin position="323"/>
        <end position="417"/>
    </location>
</feature>
<name>A0ABV9RT20_9PSEU</name>
<dbReference type="Pfam" id="PF00294">
    <property type="entry name" value="PfkB"/>
    <property type="match status" value="1"/>
</dbReference>
<keyword evidence="12" id="KW-1185">Reference proteome</keyword>
<dbReference type="NCBIfam" id="TIGR02199">
    <property type="entry name" value="rfaE_dom_II"/>
    <property type="match status" value="1"/>
</dbReference>
<keyword evidence="6" id="KW-0511">Multifunctional enzyme</keyword>
<evidence type="ECO:0000313" key="12">
    <source>
        <dbReference type="Proteomes" id="UP001595859"/>
    </source>
</evidence>
<keyword evidence="7" id="KW-0119">Carbohydrate metabolism</keyword>